<sequence length="202" mass="22002">MQSEKARLVLAGARTVFLANGFSAATTDMIQQAAGVSKSTVYSHYPNKEALFVAVVEAECERFLRAVRKPKFPEERLADILNAMALAYLEIVLSRDGLALYRMIAAEAPRFPELGRRFYLAGPAAINNIVAETLEVAASKGELDLGSIGFDSAASLFVNMVRGEAQMQCVMHPDAPASAAQRDRWAKDAVTTFLRAFQKNNG</sequence>
<dbReference type="InterPro" id="IPR036271">
    <property type="entry name" value="Tet_transcr_reg_TetR-rel_C_sf"/>
</dbReference>
<dbReference type="SUPFAM" id="SSF46689">
    <property type="entry name" value="Homeodomain-like"/>
    <property type="match status" value="1"/>
</dbReference>
<protein>
    <submittedName>
        <fullName evidence="6">TetR family transcriptional regulator</fullName>
    </submittedName>
</protein>
<gene>
    <name evidence="6" type="ORF">K814_0102435</name>
</gene>
<dbReference type="PANTHER" id="PTHR30055:SF146">
    <property type="entry name" value="HTH-TYPE TRANSCRIPTIONAL DUAL REGULATOR CECR"/>
    <property type="match status" value="1"/>
</dbReference>
<evidence type="ECO:0000256" key="1">
    <source>
        <dbReference type="ARBA" id="ARBA00023015"/>
    </source>
</evidence>
<dbReference type="FunFam" id="1.10.10.60:FF:000141">
    <property type="entry name" value="TetR family transcriptional regulator"/>
    <property type="match status" value="1"/>
</dbReference>
<evidence type="ECO:0000259" key="5">
    <source>
        <dbReference type="PROSITE" id="PS50977"/>
    </source>
</evidence>
<feature type="DNA-binding region" description="H-T-H motif" evidence="4">
    <location>
        <begin position="26"/>
        <end position="45"/>
    </location>
</feature>
<organism evidence="6 7">
    <name type="scientific">Pseudomonas fluorescens LMG 5329</name>
    <dbReference type="NCBI Taxonomy" id="1324332"/>
    <lineage>
        <taxon>Bacteria</taxon>
        <taxon>Pseudomonadati</taxon>
        <taxon>Pseudomonadota</taxon>
        <taxon>Gammaproteobacteria</taxon>
        <taxon>Pseudomonadales</taxon>
        <taxon>Pseudomonadaceae</taxon>
        <taxon>Pseudomonas</taxon>
    </lineage>
</organism>
<dbReference type="GO" id="GO:0003700">
    <property type="term" value="F:DNA-binding transcription factor activity"/>
    <property type="evidence" value="ECO:0007669"/>
    <property type="project" value="TreeGrafter"/>
</dbReference>
<dbReference type="Proteomes" id="UP000030060">
    <property type="component" value="Unassembled WGS sequence"/>
</dbReference>
<comment type="caution">
    <text evidence="6">The sequence shown here is derived from an EMBL/GenBank/DDBJ whole genome shotgun (WGS) entry which is preliminary data.</text>
</comment>
<feature type="domain" description="HTH tetR-type" evidence="5">
    <location>
        <begin position="3"/>
        <end position="63"/>
    </location>
</feature>
<dbReference type="Pfam" id="PF14246">
    <property type="entry name" value="TetR_C_7"/>
    <property type="match status" value="1"/>
</dbReference>
<keyword evidence="2 4" id="KW-0238">DNA-binding</keyword>
<evidence type="ECO:0000256" key="2">
    <source>
        <dbReference type="ARBA" id="ARBA00023125"/>
    </source>
</evidence>
<proteinExistence type="predicted"/>
<dbReference type="GO" id="GO:0000976">
    <property type="term" value="F:transcription cis-regulatory region binding"/>
    <property type="evidence" value="ECO:0007669"/>
    <property type="project" value="TreeGrafter"/>
</dbReference>
<evidence type="ECO:0000313" key="7">
    <source>
        <dbReference type="Proteomes" id="UP000030060"/>
    </source>
</evidence>
<dbReference type="PROSITE" id="PS50977">
    <property type="entry name" value="HTH_TETR_2"/>
    <property type="match status" value="1"/>
</dbReference>
<evidence type="ECO:0000313" key="6">
    <source>
        <dbReference type="EMBL" id="KGE69532.1"/>
    </source>
</evidence>
<reference evidence="6 7" key="1">
    <citation type="journal article" date="2013" name="Genome Announc.">
        <title>Draft Genome Sequence of Pseudomonas fluorescens LMG 5329, a White Line-Inducing Principle-Producing Bioindicator for the Mushroom Pathogen Pseudomonas tolaasii.</title>
        <authorList>
            <person name="Ghequire M.G."/>
            <person name="Rokni-Zadeh H."/>
            <person name="Zarrineh P."/>
            <person name="De Mot R."/>
        </authorList>
    </citation>
    <scope>NUCLEOTIDE SEQUENCE [LARGE SCALE GENOMIC DNA]</scope>
    <source>
        <strain evidence="6 7">LMG 5329</strain>
    </source>
</reference>
<evidence type="ECO:0000256" key="4">
    <source>
        <dbReference type="PROSITE-ProRule" id="PRU00335"/>
    </source>
</evidence>
<dbReference type="EMBL" id="ASGY01000021">
    <property type="protein sequence ID" value="KGE69532.1"/>
    <property type="molecule type" value="Genomic_DNA"/>
</dbReference>
<dbReference type="InterPro" id="IPR039536">
    <property type="entry name" value="TetR_C_Proteobacteria"/>
</dbReference>
<evidence type="ECO:0000256" key="3">
    <source>
        <dbReference type="ARBA" id="ARBA00023163"/>
    </source>
</evidence>
<dbReference type="PRINTS" id="PR00455">
    <property type="entry name" value="HTHTETR"/>
</dbReference>
<name>A0A0A1Z9N7_PSEFL</name>
<dbReference type="PANTHER" id="PTHR30055">
    <property type="entry name" value="HTH-TYPE TRANSCRIPTIONAL REGULATOR RUTR"/>
    <property type="match status" value="1"/>
</dbReference>
<dbReference type="AlphaFoldDB" id="A0A0A1Z9N7"/>
<dbReference type="Pfam" id="PF00440">
    <property type="entry name" value="TetR_N"/>
    <property type="match status" value="1"/>
</dbReference>
<dbReference type="SUPFAM" id="SSF48498">
    <property type="entry name" value="Tetracyclin repressor-like, C-terminal domain"/>
    <property type="match status" value="1"/>
</dbReference>
<dbReference type="Gene3D" id="1.10.357.10">
    <property type="entry name" value="Tetracycline Repressor, domain 2"/>
    <property type="match status" value="1"/>
</dbReference>
<dbReference type="InterPro" id="IPR009057">
    <property type="entry name" value="Homeodomain-like_sf"/>
</dbReference>
<dbReference type="Gene3D" id="1.10.10.60">
    <property type="entry name" value="Homeodomain-like"/>
    <property type="match status" value="1"/>
</dbReference>
<accession>A0A0A1Z9N7</accession>
<dbReference type="InterPro" id="IPR001647">
    <property type="entry name" value="HTH_TetR"/>
</dbReference>
<keyword evidence="3" id="KW-0804">Transcription</keyword>
<dbReference type="InterPro" id="IPR050109">
    <property type="entry name" value="HTH-type_TetR-like_transc_reg"/>
</dbReference>
<keyword evidence="1" id="KW-0805">Transcription regulation</keyword>